<dbReference type="Gene3D" id="3.40.640.10">
    <property type="entry name" value="Type I PLP-dependent aspartate aminotransferase-like (Major domain)"/>
    <property type="match status" value="1"/>
</dbReference>
<dbReference type="FunFam" id="3.40.640.10:FF:000014">
    <property type="entry name" value="Adenosylmethionine-8-amino-7-oxononanoate aminotransferase, probable"/>
    <property type="match status" value="1"/>
</dbReference>
<dbReference type="InterPro" id="IPR015421">
    <property type="entry name" value="PyrdxlP-dep_Trfase_major"/>
</dbReference>
<keyword evidence="3 7" id="KW-0032">Aminotransferase</keyword>
<dbReference type="GO" id="GO:0005829">
    <property type="term" value="C:cytosol"/>
    <property type="evidence" value="ECO:0007669"/>
    <property type="project" value="TreeGrafter"/>
</dbReference>
<sequence>MSHTHVLHRSLRQTPPVAVRGQGVWVYDSTGRAYLDGSGGAAVSCLGHNHPDIQAAMHAQIDALSYAHTSFFTTEVAERLADRLVADAPAGISHAYFVSGGSEAVEAALKMARQYFVEIGQPERRHIVARRQSYHGNTLGALAVGGNAWRRAQFAPLLIEVEHVSPCYAYRDQRDGESAEQYGERLAQELEQTFERLGPGTVMAFVAEPVVGATAGAVTAVPGYFRRMREVCDRHGVLLIADEVMCGMGRTGTLYAIEQEGVTPDLITIAKGLGGGYQPIGAVMAQRRIVEAMQQGSGFFQHGHTYLGHAVACAASLAVQDVIRRDGLLARVREQGAGLRERLERALGGHPQVGDIRGRGLFMGIELVQDRATRQTFDPALSLHARVKREAMARGLMVYPMGGTIDGRQGDHVLLAPPLHHHGRRTGPIDRTPGRRHRRRHRADARLSAAPAGAAGGIRCAPPPALRGYVTIRTGRSAARGMRQPPAKTGNLTGKNPKRSLHDHVRQTPLGPSQWLVARRGGPGHGIAVRGAGSCRRSTEVRQYRHGRRHRRLLCRRRRHLPSRQQGSFHPRHPLLGRIDRRFGLQRQHHQGWRAGPGRRAVRRRLQRL</sequence>
<keyword evidence="8" id="KW-1185">Reference proteome</keyword>
<name>A0A446CKG1_9BURK</name>
<evidence type="ECO:0000256" key="4">
    <source>
        <dbReference type="ARBA" id="ARBA00022679"/>
    </source>
</evidence>
<dbReference type="PROSITE" id="PS00600">
    <property type="entry name" value="AA_TRANSFER_CLASS_3"/>
    <property type="match status" value="1"/>
</dbReference>
<dbReference type="Gene3D" id="3.90.1150.10">
    <property type="entry name" value="Aspartate Aminotransferase, domain 1"/>
    <property type="match status" value="1"/>
</dbReference>
<comment type="cofactor">
    <cofactor evidence="1">
        <name>pyridoxal 5'-phosphate</name>
        <dbReference type="ChEBI" id="CHEBI:597326"/>
    </cofactor>
</comment>
<evidence type="ECO:0000256" key="3">
    <source>
        <dbReference type="ARBA" id="ARBA00022576"/>
    </source>
</evidence>
<protein>
    <submittedName>
        <fullName evidence="7">Putative aminotransferase</fullName>
        <ecNumber evidence="7">2.6.1.-</ecNumber>
    </submittedName>
</protein>
<organism evidence="7 8">
    <name type="scientific">Achromobacter agilis</name>
    <dbReference type="NCBI Taxonomy" id="1353888"/>
    <lineage>
        <taxon>Bacteria</taxon>
        <taxon>Pseudomonadati</taxon>
        <taxon>Pseudomonadota</taxon>
        <taxon>Betaproteobacteria</taxon>
        <taxon>Burkholderiales</taxon>
        <taxon>Alcaligenaceae</taxon>
        <taxon>Achromobacter</taxon>
    </lineage>
</organism>
<proteinExistence type="inferred from homology"/>
<dbReference type="PANTHER" id="PTHR43094">
    <property type="entry name" value="AMINOTRANSFERASE"/>
    <property type="match status" value="1"/>
</dbReference>
<evidence type="ECO:0000256" key="2">
    <source>
        <dbReference type="ARBA" id="ARBA00008954"/>
    </source>
</evidence>
<dbReference type="InterPro" id="IPR015424">
    <property type="entry name" value="PyrdxlP-dep_Trfase"/>
</dbReference>
<dbReference type="NCBIfam" id="NF005685">
    <property type="entry name" value="PRK07483.1"/>
    <property type="match status" value="1"/>
</dbReference>
<dbReference type="InterPro" id="IPR015422">
    <property type="entry name" value="PyrdxlP-dep_Trfase_small"/>
</dbReference>
<evidence type="ECO:0000256" key="5">
    <source>
        <dbReference type="ARBA" id="ARBA00022898"/>
    </source>
</evidence>
<evidence type="ECO:0000256" key="1">
    <source>
        <dbReference type="ARBA" id="ARBA00001933"/>
    </source>
</evidence>
<evidence type="ECO:0000313" key="8">
    <source>
        <dbReference type="Proteomes" id="UP000289184"/>
    </source>
</evidence>
<dbReference type="Pfam" id="PF00202">
    <property type="entry name" value="Aminotran_3"/>
    <property type="match status" value="1"/>
</dbReference>
<keyword evidence="5" id="KW-0663">Pyridoxal phosphate</keyword>
<evidence type="ECO:0000313" key="7">
    <source>
        <dbReference type="EMBL" id="SSW68407.1"/>
    </source>
</evidence>
<evidence type="ECO:0000256" key="6">
    <source>
        <dbReference type="SAM" id="MobiDB-lite"/>
    </source>
</evidence>
<dbReference type="CDD" id="cd00610">
    <property type="entry name" value="OAT_like"/>
    <property type="match status" value="1"/>
</dbReference>
<dbReference type="GO" id="GO:0030170">
    <property type="term" value="F:pyridoxal phosphate binding"/>
    <property type="evidence" value="ECO:0007669"/>
    <property type="project" value="InterPro"/>
</dbReference>
<dbReference type="AlphaFoldDB" id="A0A446CKG1"/>
<gene>
    <name evidence="7" type="ORF">AGI3411_03596</name>
</gene>
<feature type="region of interest" description="Disordered" evidence="6">
    <location>
        <begin position="477"/>
        <end position="506"/>
    </location>
</feature>
<dbReference type="EMBL" id="UFQB01000015">
    <property type="protein sequence ID" value="SSW68407.1"/>
    <property type="molecule type" value="Genomic_DNA"/>
</dbReference>
<feature type="region of interest" description="Disordered" evidence="6">
    <location>
        <begin position="417"/>
        <end position="440"/>
    </location>
</feature>
<dbReference type="PANTHER" id="PTHR43094:SF1">
    <property type="entry name" value="AMINOTRANSFERASE CLASS-III"/>
    <property type="match status" value="1"/>
</dbReference>
<comment type="similarity">
    <text evidence="2">Belongs to the class-III pyridoxal-phosphate-dependent aminotransferase family.</text>
</comment>
<reference evidence="7 8" key="1">
    <citation type="submission" date="2018-07" db="EMBL/GenBank/DDBJ databases">
        <authorList>
            <person name="Peeters C."/>
        </authorList>
    </citation>
    <scope>NUCLEOTIDE SEQUENCE [LARGE SCALE GENOMIC DNA]</scope>
    <source>
        <strain evidence="7 8">LMG 3411</strain>
    </source>
</reference>
<dbReference type="SUPFAM" id="SSF53383">
    <property type="entry name" value="PLP-dependent transferases"/>
    <property type="match status" value="1"/>
</dbReference>
<dbReference type="GO" id="GO:0008483">
    <property type="term" value="F:transaminase activity"/>
    <property type="evidence" value="ECO:0007669"/>
    <property type="project" value="UniProtKB-KW"/>
</dbReference>
<dbReference type="InterPro" id="IPR049704">
    <property type="entry name" value="Aminotrans_3_PPA_site"/>
</dbReference>
<dbReference type="EC" id="2.6.1.-" evidence="7"/>
<accession>A0A446CKG1</accession>
<keyword evidence="4 7" id="KW-0808">Transferase</keyword>
<dbReference type="InterPro" id="IPR005814">
    <property type="entry name" value="Aminotrans_3"/>
</dbReference>
<dbReference type="Proteomes" id="UP000289184">
    <property type="component" value="Unassembled WGS sequence"/>
</dbReference>